<evidence type="ECO:0008006" key="3">
    <source>
        <dbReference type="Google" id="ProtNLM"/>
    </source>
</evidence>
<organism evidence="1 2">
    <name type="scientific">Haladaptatus pallidirubidus</name>
    <dbReference type="NCBI Taxonomy" id="1008152"/>
    <lineage>
        <taxon>Archaea</taxon>
        <taxon>Methanobacteriati</taxon>
        <taxon>Methanobacteriota</taxon>
        <taxon>Stenosarchaea group</taxon>
        <taxon>Halobacteria</taxon>
        <taxon>Halobacteriales</taxon>
        <taxon>Haladaptataceae</taxon>
        <taxon>Haladaptatus</taxon>
    </lineage>
</organism>
<accession>A0AAV3UQ58</accession>
<name>A0AAV3UQ58_9EURY</name>
<dbReference type="AlphaFoldDB" id="A0AAV3UQ58"/>
<evidence type="ECO:0000313" key="1">
    <source>
        <dbReference type="EMBL" id="GAA5062480.1"/>
    </source>
</evidence>
<dbReference type="EMBL" id="BAABKX010000022">
    <property type="protein sequence ID" value="GAA5062480.1"/>
    <property type="molecule type" value="Genomic_DNA"/>
</dbReference>
<dbReference type="GO" id="GO:0000287">
    <property type="term" value="F:magnesium ion binding"/>
    <property type="evidence" value="ECO:0007669"/>
    <property type="project" value="InterPro"/>
</dbReference>
<proteinExistence type="predicted"/>
<evidence type="ECO:0000313" key="2">
    <source>
        <dbReference type="Proteomes" id="UP001501729"/>
    </source>
</evidence>
<gene>
    <name evidence="1" type="ORF">GCM10025751_49920</name>
</gene>
<keyword evidence="2" id="KW-1185">Reference proteome</keyword>
<dbReference type="GeneID" id="68616329"/>
<dbReference type="InterPro" id="IPR020878">
    <property type="entry name" value="RuBisCo_large_chain_AS"/>
</dbReference>
<sequence>MTSPYCLRRLVTRLDLRGVGIDFVKDDEDRFWAVDVNLAAGYRDSGLEPALYKSIRVNLPDR</sequence>
<dbReference type="Proteomes" id="UP001501729">
    <property type="component" value="Unassembled WGS sequence"/>
</dbReference>
<dbReference type="GO" id="GO:0015977">
    <property type="term" value="P:carbon fixation"/>
    <property type="evidence" value="ECO:0007669"/>
    <property type="project" value="InterPro"/>
</dbReference>
<protein>
    <recommendedName>
        <fullName evidence="3">ATP-grasp fold RimK-type domain-containing protein</fullName>
    </recommendedName>
</protein>
<dbReference type="RefSeq" id="WP_227777975.1">
    <property type="nucleotide sequence ID" value="NZ_BAABKX010000022.1"/>
</dbReference>
<reference evidence="1 2" key="1">
    <citation type="journal article" date="2019" name="Int. J. Syst. Evol. Microbiol.">
        <title>The Global Catalogue of Microorganisms (GCM) 10K type strain sequencing project: providing services to taxonomists for standard genome sequencing and annotation.</title>
        <authorList>
            <consortium name="The Broad Institute Genomics Platform"/>
            <consortium name="The Broad Institute Genome Sequencing Center for Infectious Disease"/>
            <person name="Wu L."/>
            <person name="Ma J."/>
        </authorList>
    </citation>
    <scope>NUCLEOTIDE SEQUENCE [LARGE SCALE GENOMIC DNA]</scope>
    <source>
        <strain evidence="1 2">JCM 17504</strain>
    </source>
</reference>
<comment type="caution">
    <text evidence="1">The sequence shown here is derived from an EMBL/GenBank/DDBJ whole genome shotgun (WGS) entry which is preliminary data.</text>
</comment>
<dbReference type="PROSITE" id="PS00157">
    <property type="entry name" value="RUBISCO_LARGE"/>
    <property type="match status" value="1"/>
</dbReference>
<dbReference type="GO" id="GO:0016984">
    <property type="term" value="F:ribulose-bisphosphate carboxylase activity"/>
    <property type="evidence" value="ECO:0007669"/>
    <property type="project" value="InterPro"/>
</dbReference>